<evidence type="ECO:0000313" key="3">
    <source>
        <dbReference type="EMBL" id="EDK37572.2"/>
    </source>
</evidence>
<dbReference type="VEuPathDB" id="FungiDB:PGUG_01670"/>
<dbReference type="EMBL" id="CH408156">
    <property type="protein sequence ID" value="EDK37572.2"/>
    <property type="molecule type" value="Genomic_DNA"/>
</dbReference>
<evidence type="ECO:0000256" key="2">
    <source>
        <dbReference type="SAM" id="Phobius"/>
    </source>
</evidence>
<dbReference type="HOGENOM" id="CLU_814111_0_0_1"/>
<dbReference type="Proteomes" id="UP000001997">
    <property type="component" value="Unassembled WGS sequence"/>
</dbReference>
<evidence type="ECO:0000313" key="4">
    <source>
        <dbReference type="Proteomes" id="UP000001997"/>
    </source>
</evidence>
<proteinExistence type="predicted"/>
<dbReference type="GeneID" id="5127490"/>
<feature type="transmembrane region" description="Helical" evidence="2">
    <location>
        <begin position="248"/>
        <end position="273"/>
    </location>
</feature>
<reference evidence="3 4" key="1">
    <citation type="journal article" date="2009" name="Nature">
        <title>Evolution of pathogenicity and sexual reproduction in eight Candida genomes.</title>
        <authorList>
            <person name="Butler G."/>
            <person name="Rasmussen M.D."/>
            <person name="Lin M.F."/>
            <person name="Santos M.A."/>
            <person name="Sakthikumar S."/>
            <person name="Munro C.A."/>
            <person name="Rheinbay E."/>
            <person name="Grabherr M."/>
            <person name="Forche A."/>
            <person name="Reedy J.L."/>
            <person name="Agrafioti I."/>
            <person name="Arnaud M.B."/>
            <person name="Bates S."/>
            <person name="Brown A.J."/>
            <person name="Brunke S."/>
            <person name="Costanzo M.C."/>
            <person name="Fitzpatrick D.A."/>
            <person name="de Groot P.W."/>
            <person name="Harris D."/>
            <person name="Hoyer L.L."/>
            <person name="Hube B."/>
            <person name="Klis F.M."/>
            <person name="Kodira C."/>
            <person name="Lennard N."/>
            <person name="Logue M.E."/>
            <person name="Martin R."/>
            <person name="Neiman A.M."/>
            <person name="Nikolaou E."/>
            <person name="Quail M.A."/>
            <person name="Quinn J."/>
            <person name="Santos M.C."/>
            <person name="Schmitzberger F.F."/>
            <person name="Sherlock G."/>
            <person name="Shah P."/>
            <person name="Silverstein K.A."/>
            <person name="Skrzypek M.S."/>
            <person name="Soll D."/>
            <person name="Staggs R."/>
            <person name="Stansfield I."/>
            <person name="Stumpf M.P."/>
            <person name="Sudbery P.E."/>
            <person name="Srikantha T."/>
            <person name="Zeng Q."/>
            <person name="Berman J."/>
            <person name="Berriman M."/>
            <person name="Heitman J."/>
            <person name="Gow N.A."/>
            <person name="Lorenz M.C."/>
            <person name="Birren B.W."/>
            <person name="Kellis M."/>
            <person name="Cuomo C.A."/>
        </authorList>
    </citation>
    <scope>NUCLEOTIDE SEQUENCE [LARGE SCALE GENOMIC DNA]</scope>
    <source>
        <strain evidence="4">ATCC 6260 / CBS 566 / DSM 6381 / JCM 1539 / NBRC 10279 / NRRL Y-324</strain>
    </source>
</reference>
<protein>
    <submittedName>
        <fullName evidence="3">Uncharacterized protein</fullName>
    </submittedName>
</protein>
<accession>A5DEG9</accession>
<evidence type="ECO:0000256" key="1">
    <source>
        <dbReference type="SAM" id="MobiDB-lite"/>
    </source>
</evidence>
<dbReference type="RefSeq" id="XP_001485999.2">
    <property type="nucleotide sequence ID" value="XM_001485949.1"/>
</dbReference>
<feature type="region of interest" description="Disordered" evidence="1">
    <location>
        <begin position="305"/>
        <end position="334"/>
    </location>
</feature>
<keyword evidence="4" id="KW-1185">Reference proteome</keyword>
<organism evidence="3 4">
    <name type="scientific">Meyerozyma guilliermondii (strain ATCC 6260 / CBS 566 / DSM 6381 / JCM 1539 / NBRC 10279 / NRRL Y-324)</name>
    <name type="common">Yeast</name>
    <name type="synonym">Candida guilliermondii</name>
    <dbReference type="NCBI Taxonomy" id="294746"/>
    <lineage>
        <taxon>Eukaryota</taxon>
        <taxon>Fungi</taxon>
        <taxon>Dikarya</taxon>
        <taxon>Ascomycota</taxon>
        <taxon>Saccharomycotina</taxon>
        <taxon>Pichiomycetes</taxon>
        <taxon>Debaryomycetaceae</taxon>
        <taxon>Meyerozyma</taxon>
    </lineage>
</organism>
<dbReference type="KEGG" id="pgu:PGUG_01670"/>
<name>A5DEG9_PICGU</name>
<keyword evidence="2" id="KW-0472">Membrane</keyword>
<keyword evidence="2" id="KW-1133">Transmembrane helix</keyword>
<keyword evidence="2" id="KW-0812">Transmembrane</keyword>
<dbReference type="InParanoid" id="A5DEG9"/>
<dbReference type="AlphaFoldDB" id="A5DEG9"/>
<sequence length="341" mass="38275">MAQQRREVHHGCRSRHRSMGKLTWSASDYNCPIIVQLEKVKYSTKKRECFASGWKKRWKRKLVHCLCRFVTIQKKLRIQFQHITIVHVEFGWNRGASYRVRHRESFGMGGGNSSAHTQIFRGSGGGSGRKKQCQRCIRIGAMSLLQSSPALSLLTFNSLTFSGREHFLVFNSKLAATDFTTVQSVHHQRGLVGQGEVCKRKPPEHSVVEMVVERIGKRKAQLGHHVQELFFLDRERNIFDHNGGGNEVVIIVVIVVIIVVVFIIVIVISFFLFKRCCLGLSSLNPRANANGQAAGHVAPGLIGSRGRGVQVSRSNGTTRRTRNPGRRTTGNQSWSRLAAAI</sequence>
<gene>
    <name evidence="3" type="ORF">PGUG_01670</name>
</gene>